<feature type="transmembrane region" description="Helical" evidence="7">
    <location>
        <begin position="67"/>
        <end position="85"/>
    </location>
</feature>
<feature type="transmembrane region" description="Helical" evidence="7">
    <location>
        <begin position="423"/>
        <end position="440"/>
    </location>
</feature>
<evidence type="ECO:0000256" key="3">
    <source>
        <dbReference type="ARBA" id="ARBA00022692"/>
    </source>
</evidence>
<protein>
    <submittedName>
        <fullName evidence="9">Multidrug resistance protein</fullName>
    </submittedName>
</protein>
<dbReference type="GO" id="GO:0140115">
    <property type="term" value="P:export across plasma membrane"/>
    <property type="evidence" value="ECO:0007669"/>
    <property type="project" value="UniProtKB-ARBA"/>
</dbReference>
<feature type="transmembrane region" description="Helical" evidence="7">
    <location>
        <begin position="185"/>
        <end position="205"/>
    </location>
</feature>
<dbReference type="OrthoDB" id="440553at2759"/>
<dbReference type="FunFam" id="1.20.1720.10:FF:000009">
    <property type="entry name" value="MFS multidrug transporter"/>
    <property type="match status" value="1"/>
</dbReference>
<name>A0A1J7JXL2_9PEZI</name>
<dbReference type="GO" id="GO:0015137">
    <property type="term" value="F:citrate transmembrane transporter activity"/>
    <property type="evidence" value="ECO:0007669"/>
    <property type="project" value="UniProtKB-ARBA"/>
</dbReference>
<keyword evidence="6" id="KW-0325">Glycoprotein</keyword>
<keyword evidence="2" id="KW-0813">Transport</keyword>
<dbReference type="FunFam" id="1.20.1250.20:FF:000172">
    <property type="entry name" value="MFS multidrug resistance transporter"/>
    <property type="match status" value="1"/>
</dbReference>
<feature type="transmembrane region" description="Helical" evidence="7">
    <location>
        <begin position="155"/>
        <end position="179"/>
    </location>
</feature>
<organism evidence="9 10">
    <name type="scientific">Coniochaeta ligniaria NRRL 30616</name>
    <dbReference type="NCBI Taxonomy" id="1408157"/>
    <lineage>
        <taxon>Eukaryota</taxon>
        <taxon>Fungi</taxon>
        <taxon>Dikarya</taxon>
        <taxon>Ascomycota</taxon>
        <taxon>Pezizomycotina</taxon>
        <taxon>Sordariomycetes</taxon>
        <taxon>Sordariomycetidae</taxon>
        <taxon>Coniochaetales</taxon>
        <taxon>Coniochaetaceae</taxon>
        <taxon>Coniochaeta</taxon>
    </lineage>
</organism>
<evidence type="ECO:0000256" key="2">
    <source>
        <dbReference type="ARBA" id="ARBA00022448"/>
    </source>
</evidence>
<evidence type="ECO:0000256" key="5">
    <source>
        <dbReference type="ARBA" id="ARBA00023136"/>
    </source>
</evidence>
<keyword evidence="4 7" id="KW-1133">Transmembrane helix</keyword>
<dbReference type="STRING" id="1408157.A0A1J7JXL2"/>
<keyword evidence="5 7" id="KW-0472">Membrane</keyword>
<dbReference type="InterPro" id="IPR036259">
    <property type="entry name" value="MFS_trans_sf"/>
</dbReference>
<dbReference type="SUPFAM" id="SSF103473">
    <property type="entry name" value="MFS general substrate transporter"/>
    <property type="match status" value="1"/>
</dbReference>
<evidence type="ECO:0000256" key="7">
    <source>
        <dbReference type="SAM" id="Phobius"/>
    </source>
</evidence>
<feature type="transmembrane region" description="Helical" evidence="7">
    <location>
        <begin position="381"/>
        <end position="402"/>
    </location>
</feature>
<dbReference type="InterPro" id="IPR011701">
    <property type="entry name" value="MFS"/>
</dbReference>
<evidence type="ECO:0000256" key="1">
    <source>
        <dbReference type="ARBA" id="ARBA00004141"/>
    </source>
</evidence>
<dbReference type="InParanoid" id="A0A1J7JXL2"/>
<dbReference type="InterPro" id="IPR020846">
    <property type="entry name" value="MFS_dom"/>
</dbReference>
<evidence type="ECO:0000256" key="4">
    <source>
        <dbReference type="ARBA" id="ARBA00022989"/>
    </source>
</evidence>
<keyword evidence="3 7" id="KW-0812">Transmembrane</keyword>
<dbReference type="EMBL" id="KV875093">
    <property type="protein sequence ID" value="OIW34840.1"/>
    <property type="molecule type" value="Genomic_DNA"/>
</dbReference>
<dbReference type="Gene3D" id="1.20.1250.20">
    <property type="entry name" value="MFS general substrate transporter like domains"/>
    <property type="match status" value="1"/>
</dbReference>
<dbReference type="AlphaFoldDB" id="A0A1J7JXL2"/>
<feature type="transmembrane region" description="Helical" evidence="7">
    <location>
        <begin position="97"/>
        <end position="114"/>
    </location>
</feature>
<sequence>MSAKTTPDNEPASAEFADQYSVFTTPEKWCIVAMVAYATWFSGLSSFIYFPAIHDLSQALSVSIDDINLTVTSYLAVATVAPALFGDFADVLGRRPVYLITLTLYFVANLSIALSKSYSALLGLRALQALAISGTNSFVYGVIADIATPAERGSFVSGVSFSVTIGPAVGPIIGGLLTYAVGWSWIFWFLCIAGALCLLLIALFLPETCRNVVGNGSIPPPKYLRLPSRIVMCHWSKDNGVARYKWQIPNPLRSIRILLRKDNAVVMLAAGLLYLVYTCNCTSLSVLFVEIYGLKQWQISLVYLPFGIGAAVSTFFSGPMMDAAYRHARSSRGLPTNKAAGDDLDTFPIEKARLGIMWPVLSVTVLTLVAHGWVLEYRQHIAIPLCLQFILGLCLQFDFSIYNTLLTDKNHRAAAAAQAASNIVRCTLATVSVAFLQPMMEKIGSGWTFTLFGGLCLTATGLFCIDYHKGTAWRQQNYHNASSSGSPKSVVSKVTLLAEGPLVD</sequence>
<evidence type="ECO:0000256" key="6">
    <source>
        <dbReference type="ARBA" id="ARBA00023180"/>
    </source>
</evidence>
<dbReference type="PROSITE" id="PS50850">
    <property type="entry name" value="MFS"/>
    <property type="match status" value="1"/>
</dbReference>
<evidence type="ECO:0000313" key="10">
    <source>
        <dbReference type="Proteomes" id="UP000182658"/>
    </source>
</evidence>
<dbReference type="Proteomes" id="UP000182658">
    <property type="component" value="Unassembled WGS sequence"/>
</dbReference>
<dbReference type="Pfam" id="PF07690">
    <property type="entry name" value="MFS_1"/>
    <property type="match status" value="1"/>
</dbReference>
<dbReference type="PANTHER" id="PTHR23502:SF51">
    <property type="entry name" value="QUINIDINE RESISTANCE PROTEIN 1-RELATED"/>
    <property type="match status" value="1"/>
</dbReference>
<evidence type="ECO:0000259" key="8">
    <source>
        <dbReference type="PROSITE" id="PS50850"/>
    </source>
</evidence>
<feature type="transmembrane region" description="Helical" evidence="7">
    <location>
        <begin position="356"/>
        <end position="375"/>
    </location>
</feature>
<feature type="transmembrane region" description="Helical" evidence="7">
    <location>
        <begin position="301"/>
        <end position="321"/>
    </location>
</feature>
<feature type="transmembrane region" description="Helical" evidence="7">
    <location>
        <begin position="126"/>
        <end position="143"/>
    </location>
</feature>
<feature type="domain" description="Major facilitator superfamily (MFS) profile" evidence="8">
    <location>
        <begin position="31"/>
        <end position="471"/>
    </location>
</feature>
<keyword evidence="10" id="KW-1185">Reference proteome</keyword>
<dbReference type="FunCoup" id="A0A1J7JXL2">
    <property type="interactions" value="74"/>
</dbReference>
<accession>A0A1J7JXL2</accession>
<gene>
    <name evidence="9" type="ORF">CONLIGDRAFT_588396</name>
</gene>
<evidence type="ECO:0000313" key="9">
    <source>
        <dbReference type="EMBL" id="OIW34840.1"/>
    </source>
</evidence>
<comment type="subcellular location">
    <subcellularLocation>
        <location evidence="1">Membrane</location>
        <topology evidence="1">Multi-pass membrane protein</topology>
    </subcellularLocation>
</comment>
<feature type="transmembrane region" description="Helical" evidence="7">
    <location>
        <begin position="264"/>
        <end position="289"/>
    </location>
</feature>
<feature type="transmembrane region" description="Helical" evidence="7">
    <location>
        <begin position="29"/>
        <end position="52"/>
    </location>
</feature>
<dbReference type="PANTHER" id="PTHR23502">
    <property type="entry name" value="MAJOR FACILITATOR SUPERFAMILY"/>
    <property type="match status" value="1"/>
</dbReference>
<feature type="transmembrane region" description="Helical" evidence="7">
    <location>
        <begin position="446"/>
        <end position="465"/>
    </location>
</feature>
<proteinExistence type="predicted"/>
<reference evidence="9 10" key="1">
    <citation type="submission" date="2016-10" db="EMBL/GenBank/DDBJ databases">
        <title>Draft genome sequence of Coniochaeta ligniaria NRRL30616, a lignocellulolytic fungus for bioabatement of inhibitors in plant biomass hydrolysates.</title>
        <authorList>
            <consortium name="DOE Joint Genome Institute"/>
            <person name="Jimenez D.J."/>
            <person name="Hector R.E."/>
            <person name="Riley R."/>
            <person name="Sun H."/>
            <person name="Grigoriev I.V."/>
            <person name="Van Elsas J.D."/>
            <person name="Nichols N.N."/>
        </authorList>
    </citation>
    <scope>NUCLEOTIDE SEQUENCE [LARGE SCALE GENOMIC DNA]</scope>
    <source>
        <strain evidence="9 10">NRRL 30616</strain>
    </source>
</reference>
<dbReference type="GO" id="GO:0005886">
    <property type="term" value="C:plasma membrane"/>
    <property type="evidence" value="ECO:0007669"/>
    <property type="project" value="TreeGrafter"/>
</dbReference>